<feature type="compositionally biased region" description="Basic and acidic residues" evidence="1">
    <location>
        <begin position="244"/>
        <end position="257"/>
    </location>
</feature>
<keyword evidence="5" id="KW-1185">Reference proteome</keyword>
<accession>A0A317E5L9</accession>
<dbReference type="AlphaFoldDB" id="A0A317E5L9"/>
<dbReference type="Pfam" id="PF05257">
    <property type="entry name" value="CHAP"/>
    <property type="match status" value="1"/>
</dbReference>
<gene>
    <name evidence="4" type="ORF">DKG75_10485</name>
</gene>
<dbReference type="EMBL" id="QGLF01000002">
    <property type="protein sequence ID" value="PWR22367.1"/>
    <property type="molecule type" value="Genomic_DNA"/>
</dbReference>
<organism evidence="4 5">
    <name type="scientific">Zavarzinia compransoris</name>
    <dbReference type="NCBI Taxonomy" id="1264899"/>
    <lineage>
        <taxon>Bacteria</taxon>
        <taxon>Pseudomonadati</taxon>
        <taxon>Pseudomonadota</taxon>
        <taxon>Alphaproteobacteria</taxon>
        <taxon>Rhodospirillales</taxon>
        <taxon>Zavarziniaceae</taxon>
        <taxon>Zavarzinia</taxon>
    </lineage>
</organism>
<evidence type="ECO:0000256" key="2">
    <source>
        <dbReference type="SAM" id="SignalP"/>
    </source>
</evidence>
<feature type="compositionally biased region" description="Pro residues" evidence="1">
    <location>
        <begin position="290"/>
        <end position="299"/>
    </location>
</feature>
<dbReference type="PROSITE" id="PS50911">
    <property type="entry name" value="CHAP"/>
    <property type="match status" value="1"/>
</dbReference>
<name>A0A317E5L9_9PROT</name>
<feature type="region of interest" description="Disordered" evidence="1">
    <location>
        <begin position="235"/>
        <end position="299"/>
    </location>
</feature>
<feature type="chain" id="PRO_5016293780" evidence="2">
    <location>
        <begin position="31"/>
        <end position="299"/>
    </location>
</feature>
<dbReference type="OrthoDB" id="7279151at2"/>
<dbReference type="Gene3D" id="3.90.1720.10">
    <property type="entry name" value="endopeptidase domain like (from Nostoc punctiforme)"/>
    <property type="match status" value="1"/>
</dbReference>
<dbReference type="InterPro" id="IPR007921">
    <property type="entry name" value="CHAP_dom"/>
</dbReference>
<dbReference type="Proteomes" id="UP000246077">
    <property type="component" value="Unassembled WGS sequence"/>
</dbReference>
<proteinExistence type="predicted"/>
<evidence type="ECO:0000313" key="4">
    <source>
        <dbReference type="EMBL" id="PWR22367.1"/>
    </source>
</evidence>
<keyword evidence="2" id="KW-0732">Signal</keyword>
<reference evidence="5" key="1">
    <citation type="submission" date="2018-05" db="EMBL/GenBank/DDBJ databases">
        <title>Zavarzinia sp. HR-AS.</title>
        <authorList>
            <person name="Lee Y."/>
            <person name="Jeon C.O."/>
        </authorList>
    </citation>
    <scope>NUCLEOTIDE SEQUENCE [LARGE SCALE GENOMIC DNA]</scope>
    <source>
        <strain evidence="5">DSM 1231</strain>
    </source>
</reference>
<comment type="caution">
    <text evidence="4">The sequence shown here is derived from an EMBL/GenBank/DDBJ whole genome shotgun (WGS) entry which is preliminary data.</text>
</comment>
<feature type="domain" description="Peptidase C51" evidence="3">
    <location>
        <begin position="8"/>
        <end position="135"/>
    </location>
</feature>
<dbReference type="InterPro" id="IPR038765">
    <property type="entry name" value="Papain-like_cys_pep_sf"/>
</dbReference>
<evidence type="ECO:0000313" key="5">
    <source>
        <dbReference type="Proteomes" id="UP000246077"/>
    </source>
</evidence>
<dbReference type="SUPFAM" id="SSF54001">
    <property type="entry name" value="Cysteine proteinases"/>
    <property type="match status" value="1"/>
</dbReference>
<feature type="signal peptide" evidence="2">
    <location>
        <begin position="1"/>
        <end position="30"/>
    </location>
</feature>
<evidence type="ECO:0000259" key="3">
    <source>
        <dbReference type="PROSITE" id="PS50911"/>
    </source>
</evidence>
<sequence length="299" mass="31800">MTQRSRLIVRVALASFVLAFCVSVTTPARAIECVPYARQVSGVAIMGDAWTWWGQARGAGYRTGGKPQAGSVMVFKRANGMRRGHVAVVREVVNAREVVIDHANWATRRSGRKGKIDRGVSVIDVSPRNDWSMVRVWYPLIDDYGTSAYPLYGFIYGGRGDADIEMAAAAMTVPAERPEVGTRPAAASPRLVEASVPARTEGAAAGTLDAQVAGATVHIRAGKPVVMGRPVYSAGDPGHVAVEPARRPTERADEPRRPSAKPSRADIASPVRHVAMKPGAGRADGDAQPPVLPSLKPAP</sequence>
<protein>
    <submittedName>
        <fullName evidence="4">CHAP domain-containing protein</fullName>
    </submittedName>
</protein>
<evidence type="ECO:0000256" key="1">
    <source>
        <dbReference type="SAM" id="MobiDB-lite"/>
    </source>
</evidence>